<keyword evidence="3" id="KW-1185">Reference proteome</keyword>
<reference evidence="2" key="1">
    <citation type="submission" date="2024-05" db="EMBL/GenBank/DDBJ databases">
        <title>Alkalihalobacillus sp. strain MEB203 novel alkaliphilic bacterium from Lonar Lake, India.</title>
        <authorList>
            <person name="Joshi A."/>
            <person name="Thite S."/>
            <person name="Mengade P."/>
        </authorList>
    </citation>
    <scope>NUCLEOTIDE SEQUENCE</scope>
    <source>
        <strain evidence="2">MEB 203</strain>
    </source>
</reference>
<feature type="transmembrane region" description="Helical" evidence="1">
    <location>
        <begin position="29"/>
        <end position="45"/>
    </location>
</feature>
<name>A0ABT5VNI9_9BACI</name>
<evidence type="ECO:0000256" key="1">
    <source>
        <dbReference type="SAM" id="Phobius"/>
    </source>
</evidence>
<protein>
    <submittedName>
        <fullName evidence="2">O-antigen polysaccharide polymerase Wzy family protein</fullName>
    </submittedName>
</protein>
<dbReference type="RefSeq" id="WP_275120437.1">
    <property type="nucleotide sequence ID" value="NZ_JAOTPO010000021.1"/>
</dbReference>
<keyword evidence="1" id="KW-1133">Transmembrane helix</keyword>
<keyword evidence="1" id="KW-0812">Transmembrane</keyword>
<dbReference type="NCBIfam" id="TIGR04370">
    <property type="entry name" value="glyco_rpt_poly"/>
    <property type="match status" value="1"/>
</dbReference>
<sequence length="498" mass="57611">MGIVLRNLILILSLGLFIIGLLFSDPYVLLISVLIIILQNFWYGFEKFYERIIFITFNATFFIFLLGRIIVSEYFNYNVNNSNLFGLAFFDAEVVNHILISLYISLLSLFIGFHFVQKFFSQNSTVKEKIKYKTGYLEAFRIFSKYFFYFTVIFRLMYLYEAISVSNTEGYYETFATFQSQMPLIFIILSNMYDVAFFAFLATKPRKKESVLPIGLYIIEGIFSLLSGRRSGFMLNLLIIFIYFCLRNKDNKENIYKSAFKWLPKKDKWVGKKEIIATILALPLIMVLLNMIGYLRAGSELTNVSLINSLYEFFYSQGISVNVIGFAKTLADTIPEGKLYSIGPIIEFFDNKIIGHYIFGQPIFIGQTVERALNGYLFSHTISYLIMPRLYLMGIGYGSSYIAELYTDFGYIGIIIGSIIYGILISKFTSWFYSNNILIVLLILLMTRALLFTPRAGYTSFLVSTFSLPKIAALIIIFIGAYIVREIIIKKRERREFF</sequence>
<feature type="transmembrane region" description="Helical" evidence="1">
    <location>
        <begin position="52"/>
        <end position="75"/>
    </location>
</feature>
<feature type="transmembrane region" description="Helical" evidence="1">
    <location>
        <begin position="471"/>
        <end position="488"/>
    </location>
</feature>
<feature type="transmembrane region" description="Helical" evidence="1">
    <location>
        <begin position="409"/>
        <end position="425"/>
    </location>
</feature>
<dbReference type="Pfam" id="PF14296">
    <property type="entry name" value="O-ag_pol_Wzy"/>
    <property type="match status" value="1"/>
</dbReference>
<dbReference type="EMBL" id="JAOTPO010000021">
    <property type="protein sequence ID" value="MDE5415844.1"/>
    <property type="molecule type" value="Genomic_DNA"/>
</dbReference>
<feature type="transmembrane region" description="Helical" evidence="1">
    <location>
        <begin position="275"/>
        <end position="293"/>
    </location>
</feature>
<feature type="transmembrane region" description="Helical" evidence="1">
    <location>
        <begin position="146"/>
        <end position="163"/>
    </location>
</feature>
<evidence type="ECO:0000313" key="3">
    <source>
        <dbReference type="Proteomes" id="UP001148125"/>
    </source>
</evidence>
<comment type="caution">
    <text evidence="2">The sequence shown here is derived from an EMBL/GenBank/DDBJ whole genome shotgun (WGS) entry which is preliminary data.</text>
</comment>
<feature type="transmembrane region" description="Helical" evidence="1">
    <location>
        <begin position="381"/>
        <end position="403"/>
    </location>
</feature>
<keyword evidence="1" id="KW-0472">Membrane</keyword>
<organism evidence="2 3">
    <name type="scientific">Alkalihalobacterium chitinilyticum</name>
    <dbReference type="NCBI Taxonomy" id="2980103"/>
    <lineage>
        <taxon>Bacteria</taxon>
        <taxon>Bacillati</taxon>
        <taxon>Bacillota</taxon>
        <taxon>Bacilli</taxon>
        <taxon>Bacillales</taxon>
        <taxon>Bacillaceae</taxon>
        <taxon>Alkalihalobacterium</taxon>
    </lineage>
</organism>
<feature type="transmembrane region" description="Helical" evidence="1">
    <location>
        <begin position="232"/>
        <end position="248"/>
    </location>
</feature>
<dbReference type="InterPro" id="IPR029468">
    <property type="entry name" value="O-ag_pol_Wzy"/>
</dbReference>
<evidence type="ECO:0000313" key="2">
    <source>
        <dbReference type="EMBL" id="MDE5415844.1"/>
    </source>
</evidence>
<feature type="transmembrane region" description="Helical" evidence="1">
    <location>
        <begin position="432"/>
        <end position="451"/>
    </location>
</feature>
<accession>A0ABT5VNI9</accession>
<gene>
    <name evidence="2" type="ORF">N7Z68_21065</name>
</gene>
<feature type="transmembrane region" description="Helical" evidence="1">
    <location>
        <begin position="7"/>
        <end position="23"/>
    </location>
</feature>
<proteinExistence type="predicted"/>
<dbReference type="Proteomes" id="UP001148125">
    <property type="component" value="Unassembled WGS sequence"/>
</dbReference>
<feature type="transmembrane region" description="Helical" evidence="1">
    <location>
        <begin position="183"/>
        <end position="203"/>
    </location>
</feature>
<feature type="transmembrane region" description="Helical" evidence="1">
    <location>
        <begin position="95"/>
        <end position="116"/>
    </location>
</feature>